<sequence length="105" mass="11817">MVRKTLVNRGVGNSRQWTLEFDIRGLLDPTAWSKRLRLMVFFFATPVVTSVTGVAKKVPITVDAADLGIPVAYTTPWKFSFIAPVEVHCKITIDLAFRMHLVNEV</sequence>
<keyword evidence="2" id="KW-1185">Reference proteome</keyword>
<dbReference type="EMBL" id="DF143640">
    <property type="protein sequence ID" value="GAA53900.1"/>
    <property type="molecule type" value="Genomic_DNA"/>
</dbReference>
<dbReference type="AlphaFoldDB" id="G7YLR9"/>
<dbReference type="Proteomes" id="UP000008909">
    <property type="component" value="Unassembled WGS sequence"/>
</dbReference>
<accession>G7YLR9</accession>
<evidence type="ECO:0000313" key="2">
    <source>
        <dbReference type="Proteomes" id="UP000008909"/>
    </source>
</evidence>
<reference key="2">
    <citation type="submission" date="2011-10" db="EMBL/GenBank/DDBJ databases">
        <title>The genome and transcriptome sequence of Clonorchis sinensis provide insights into the carcinogenic liver fluke.</title>
        <authorList>
            <person name="Wang X."/>
            <person name="Huang Y."/>
            <person name="Chen W."/>
            <person name="Liu H."/>
            <person name="Guo L."/>
            <person name="Chen Y."/>
            <person name="Luo F."/>
            <person name="Zhou W."/>
            <person name="Sun J."/>
            <person name="Mao Q."/>
            <person name="Liang P."/>
            <person name="Zhou C."/>
            <person name="Tian Y."/>
            <person name="Men J."/>
            <person name="Lv X."/>
            <person name="Huang L."/>
            <person name="Zhou J."/>
            <person name="Hu Y."/>
            <person name="Li R."/>
            <person name="Zhang F."/>
            <person name="Lei H."/>
            <person name="Li X."/>
            <person name="Hu X."/>
            <person name="Liang C."/>
            <person name="Xu J."/>
            <person name="Wu Z."/>
            <person name="Yu X."/>
        </authorList>
    </citation>
    <scope>NUCLEOTIDE SEQUENCE</scope>
    <source>
        <strain>Henan</strain>
    </source>
</reference>
<protein>
    <submittedName>
        <fullName evidence="1">Uncharacterized protein</fullName>
    </submittedName>
</protein>
<organism evidence="1 2">
    <name type="scientific">Clonorchis sinensis</name>
    <name type="common">Chinese liver fluke</name>
    <dbReference type="NCBI Taxonomy" id="79923"/>
    <lineage>
        <taxon>Eukaryota</taxon>
        <taxon>Metazoa</taxon>
        <taxon>Spiralia</taxon>
        <taxon>Lophotrochozoa</taxon>
        <taxon>Platyhelminthes</taxon>
        <taxon>Trematoda</taxon>
        <taxon>Digenea</taxon>
        <taxon>Opisthorchiida</taxon>
        <taxon>Opisthorchiata</taxon>
        <taxon>Opisthorchiidae</taxon>
        <taxon>Clonorchis</taxon>
    </lineage>
</organism>
<reference evidence="1" key="1">
    <citation type="journal article" date="2011" name="Genome Biol.">
        <title>The draft genome of the carcinogenic human liver fluke Clonorchis sinensis.</title>
        <authorList>
            <person name="Wang X."/>
            <person name="Chen W."/>
            <person name="Huang Y."/>
            <person name="Sun J."/>
            <person name="Men J."/>
            <person name="Liu H."/>
            <person name="Luo F."/>
            <person name="Guo L."/>
            <person name="Lv X."/>
            <person name="Deng C."/>
            <person name="Zhou C."/>
            <person name="Fan Y."/>
            <person name="Li X."/>
            <person name="Huang L."/>
            <person name="Hu Y."/>
            <person name="Liang C."/>
            <person name="Hu X."/>
            <person name="Xu J."/>
            <person name="Yu X."/>
        </authorList>
    </citation>
    <scope>NUCLEOTIDE SEQUENCE [LARGE SCALE GENOMIC DNA]</scope>
    <source>
        <strain evidence="1">Henan</strain>
    </source>
</reference>
<proteinExistence type="predicted"/>
<name>G7YLR9_CLOSI</name>
<gene>
    <name evidence="1" type="ORF">CLF_111584</name>
</gene>
<evidence type="ECO:0000313" key="1">
    <source>
        <dbReference type="EMBL" id="GAA53900.1"/>
    </source>
</evidence>